<organism evidence="1 2">
    <name type="scientific">Cellulomonas cellasea DSM 20118</name>
    <dbReference type="NCBI Taxonomy" id="1408250"/>
    <lineage>
        <taxon>Bacteria</taxon>
        <taxon>Bacillati</taxon>
        <taxon>Actinomycetota</taxon>
        <taxon>Actinomycetes</taxon>
        <taxon>Micrococcales</taxon>
        <taxon>Cellulomonadaceae</taxon>
        <taxon>Cellulomonas</taxon>
    </lineage>
</organism>
<name>A0A0A0B8D5_9CELL</name>
<dbReference type="EMBL" id="AXNT01000048">
    <property type="protein sequence ID" value="KGM02432.1"/>
    <property type="molecule type" value="Genomic_DNA"/>
</dbReference>
<dbReference type="Proteomes" id="UP000029833">
    <property type="component" value="Unassembled WGS sequence"/>
</dbReference>
<dbReference type="Pfam" id="PF14433">
    <property type="entry name" value="SUKH-3"/>
    <property type="match status" value="1"/>
</dbReference>
<dbReference type="InterPro" id="IPR025850">
    <property type="entry name" value="SUKH-3"/>
</dbReference>
<gene>
    <name evidence="1" type="ORF">Q760_13395</name>
</gene>
<dbReference type="STRING" id="1408250.Q760_13395"/>
<reference evidence="1 2" key="1">
    <citation type="submission" date="2013-10" db="EMBL/GenBank/DDBJ databases">
        <authorList>
            <person name="Wang G."/>
            <person name="Zhuang W."/>
        </authorList>
    </citation>
    <scope>NUCLEOTIDE SEQUENCE [LARGE SCALE GENOMIC DNA]</scope>
    <source>
        <strain evidence="1 2">DSM 20118</strain>
    </source>
</reference>
<protein>
    <recommendedName>
        <fullName evidence="3">SUKH-3 immunity protein of toxin-antitoxin system</fullName>
    </recommendedName>
</protein>
<sequence length="145" mass="16424">MTMSAFELLHRAGWTQFRRVDVDETVSRLQASGYAVVPPYRELIAQLLGLVVLSEDGKNSLEFDMDGIAARTDAELCEAYGEDIGRAVTPVGFYSDMVLWVDEVGEFWGSFDLQYGRIGQNIQEVIQWLLVDPASMHMFDRRLPD</sequence>
<evidence type="ECO:0008006" key="3">
    <source>
        <dbReference type="Google" id="ProtNLM"/>
    </source>
</evidence>
<keyword evidence="2" id="KW-1185">Reference proteome</keyword>
<accession>A0A0A0B8D5</accession>
<dbReference type="AlphaFoldDB" id="A0A0A0B8D5"/>
<evidence type="ECO:0000313" key="1">
    <source>
        <dbReference type="EMBL" id="KGM02432.1"/>
    </source>
</evidence>
<proteinExistence type="predicted"/>
<comment type="caution">
    <text evidence="1">The sequence shown here is derived from an EMBL/GenBank/DDBJ whole genome shotgun (WGS) entry which is preliminary data.</text>
</comment>
<evidence type="ECO:0000313" key="2">
    <source>
        <dbReference type="Proteomes" id="UP000029833"/>
    </source>
</evidence>